<sequence length="279" mass="29633">MHASAEAALPHILEPQSPPHRPFPPQQTAADTRQPQQTAPTTVGAAGREQSKQARCSSLNDRPDGSGNRILGLPRRHAPDLCEDSRGRLCHSALQRESSSSGTSRLRTLLGSLAGAAAGLFVGWQAHAVAATAGEGFSGSAAAVRLCPAAKYSPSDCSSRETPTGGVQIYKPAQIQAWQDFLRTQDGFVSLQILAQPPADYDSAAVAAEPEGEHSGAILLIERWRSHEARDAAEAAARTRIAQEGQEPQQLLLSEALAWPSRAYTLDSQAAAPLWLALR</sequence>
<feature type="region of interest" description="Disordered" evidence="1">
    <location>
        <begin position="1"/>
        <end position="75"/>
    </location>
</feature>
<proteinExistence type="predicted"/>
<organism evidence="2 3">
    <name type="scientific">Cyclospora cayetanensis</name>
    <dbReference type="NCBI Taxonomy" id="88456"/>
    <lineage>
        <taxon>Eukaryota</taxon>
        <taxon>Sar</taxon>
        <taxon>Alveolata</taxon>
        <taxon>Apicomplexa</taxon>
        <taxon>Conoidasida</taxon>
        <taxon>Coccidia</taxon>
        <taxon>Eucoccidiorida</taxon>
        <taxon>Eimeriorina</taxon>
        <taxon>Eimeriidae</taxon>
        <taxon>Cyclospora</taxon>
    </lineage>
</organism>
<evidence type="ECO:0000313" key="3">
    <source>
        <dbReference type="RefSeq" id="XP_026193173.1"/>
    </source>
</evidence>
<dbReference type="GeneID" id="34623138"/>
<dbReference type="RefSeq" id="XP_026193173.1">
    <property type="nucleotide sequence ID" value="XM_026337388.1"/>
</dbReference>
<evidence type="ECO:0000313" key="2">
    <source>
        <dbReference type="Proteomes" id="UP000515125"/>
    </source>
</evidence>
<gene>
    <name evidence="3" type="primary">LOC34623138</name>
</gene>
<feature type="compositionally biased region" description="Pro residues" evidence="1">
    <location>
        <begin position="16"/>
        <end position="25"/>
    </location>
</feature>
<keyword evidence="2" id="KW-1185">Reference proteome</keyword>
<feature type="compositionally biased region" description="Polar residues" evidence="1">
    <location>
        <begin position="28"/>
        <end position="41"/>
    </location>
</feature>
<protein>
    <submittedName>
        <fullName evidence="3">Uncharacterized protein LOC34623138</fullName>
    </submittedName>
</protein>
<evidence type="ECO:0000256" key="1">
    <source>
        <dbReference type="SAM" id="MobiDB-lite"/>
    </source>
</evidence>
<reference evidence="3" key="1">
    <citation type="submission" date="2025-08" db="UniProtKB">
        <authorList>
            <consortium name="RefSeq"/>
        </authorList>
    </citation>
    <scope>IDENTIFICATION</scope>
</reference>
<dbReference type="Proteomes" id="UP000515125">
    <property type="component" value="Unplaced"/>
</dbReference>
<dbReference type="AlphaFoldDB" id="A0A6P6RZ86"/>
<dbReference type="OrthoDB" id="348521at2759"/>
<name>A0A6P6RZ86_9EIME</name>
<accession>A0A6P6RZ86</accession>